<evidence type="ECO:0000256" key="1">
    <source>
        <dbReference type="ARBA" id="ARBA00007274"/>
    </source>
</evidence>
<evidence type="ECO:0000313" key="3">
    <source>
        <dbReference type="EMBL" id="MDG0952843.1"/>
    </source>
</evidence>
<gene>
    <name evidence="3" type="ORF">P6U19_09590</name>
</gene>
<dbReference type="InterPro" id="IPR001451">
    <property type="entry name" value="Hexapep"/>
</dbReference>
<reference evidence="3" key="1">
    <citation type="submission" date="2023-03" db="EMBL/GenBank/DDBJ databases">
        <title>Genetic diversity of Bacillus cereus sensu lato isolates from Slovenia.</title>
        <authorList>
            <person name="Abdelli M."/>
        </authorList>
    </citation>
    <scope>NUCLEOTIDE SEQUENCE</scope>
    <source>
        <strain evidence="3">SIBC39</strain>
    </source>
</reference>
<dbReference type="RefSeq" id="WP_270709582.1">
    <property type="nucleotide sequence ID" value="NZ_JARPRP010000049.1"/>
</dbReference>
<dbReference type="CDD" id="cd04647">
    <property type="entry name" value="LbH_MAT_like"/>
    <property type="match status" value="1"/>
</dbReference>
<comment type="caution">
    <text evidence="3">The sequence shown here is derived from an EMBL/GenBank/DDBJ whole genome shotgun (WGS) entry which is preliminary data.</text>
</comment>
<sequence length="192" mass="20800">MSFKKVTRLKLPSFNKLWKAFASIIICIARKIKYSHRLLGSTYQLKLNPDTVIDLNNGGKCTLGKNLTTESNVQLASVHGGELSIGDNIFFNSNCIIVCRKSVKIGNGTIFGPNVCIFDHDHKFGSQGKMSGYKCSDIEIGENCWIGAGSIILRGSIIGDNCVIGAGCIIKGEIPPNSLVTGERGIKVRPLQ</sequence>
<dbReference type="InterPro" id="IPR011004">
    <property type="entry name" value="Trimer_LpxA-like_sf"/>
</dbReference>
<dbReference type="PANTHER" id="PTHR23416">
    <property type="entry name" value="SIALIC ACID SYNTHASE-RELATED"/>
    <property type="match status" value="1"/>
</dbReference>
<dbReference type="Proteomes" id="UP001216801">
    <property type="component" value="Unassembled WGS sequence"/>
</dbReference>
<dbReference type="Pfam" id="PF00132">
    <property type="entry name" value="Hexapep"/>
    <property type="match status" value="1"/>
</dbReference>
<dbReference type="GO" id="GO:0005829">
    <property type="term" value="C:cytosol"/>
    <property type="evidence" value="ECO:0007669"/>
    <property type="project" value="TreeGrafter"/>
</dbReference>
<keyword evidence="3" id="KW-0012">Acyltransferase</keyword>
<dbReference type="PANTHER" id="PTHR23416:SF23">
    <property type="entry name" value="ACETYLTRANSFERASE C18B11.09C-RELATED"/>
    <property type="match status" value="1"/>
</dbReference>
<proteinExistence type="inferred from homology"/>
<dbReference type="SUPFAM" id="SSF51161">
    <property type="entry name" value="Trimeric LpxA-like enzymes"/>
    <property type="match status" value="1"/>
</dbReference>
<evidence type="ECO:0000313" key="4">
    <source>
        <dbReference type="Proteomes" id="UP001216801"/>
    </source>
</evidence>
<accession>A0AAJ1K1I1</accession>
<name>A0AAJ1K1I1_9BACI</name>
<protein>
    <submittedName>
        <fullName evidence="3">Acyltransferase</fullName>
    </submittedName>
</protein>
<organism evidence="3 4">
    <name type="scientific">Bacillus paranthracis</name>
    <dbReference type="NCBI Taxonomy" id="2026186"/>
    <lineage>
        <taxon>Bacteria</taxon>
        <taxon>Bacillati</taxon>
        <taxon>Bacillota</taxon>
        <taxon>Bacilli</taxon>
        <taxon>Bacillales</taxon>
        <taxon>Bacillaceae</taxon>
        <taxon>Bacillus</taxon>
        <taxon>Bacillus cereus group</taxon>
    </lineage>
</organism>
<dbReference type="Gene3D" id="2.160.10.10">
    <property type="entry name" value="Hexapeptide repeat proteins"/>
    <property type="match status" value="1"/>
</dbReference>
<dbReference type="GO" id="GO:0008374">
    <property type="term" value="F:O-acyltransferase activity"/>
    <property type="evidence" value="ECO:0007669"/>
    <property type="project" value="TreeGrafter"/>
</dbReference>
<dbReference type="AlphaFoldDB" id="A0AAJ1K1I1"/>
<dbReference type="InterPro" id="IPR051159">
    <property type="entry name" value="Hexapeptide_acetyltransf"/>
</dbReference>
<keyword evidence="2" id="KW-0808">Transferase</keyword>
<comment type="similarity">
    <text evidence="1">Belongs to the transferase hexapeptide repeat family.</text>
</comment>
<evidence type="ECO:0000256" key="2">
    <source>
        <dbReference type="ARBA" id="ARBA00022679"/>
    </source>
</evidence>
<dbReference type="EMBL" id="JARPRR010000006">
    <property type="protein sequence ID" value="MDG0952843.1"/>
    <property type="molecule type" value="Genomic_DNA"/>
</dbReference>